<feature type="transmembrane region" description="Helical" evidence="6">
    <location>
        <begin position="51"/>
        <end position="74"/>
    </location>
</feature>
<dbReference type="InterPro" id="IPR001789">
    <property type="entry name" value="Sig_transdc_resp-reg_receiver"/>
</dbReference>
<dbReference type="InterPro" id="IPR005467">
    <property type="entry name" value="His_kinase_dom"/>
</dbReference>
<evidence type="ECO:0000256" key="2">
    <source>
        <dbReference type="ARBA" id="ARBA00012438"/>
    </source>
</evidence>
<dbReference type="InterPro" id="IPR036097">
    <property type="entry name" value="HisK_dim/P_sf"/>
</dbReference>
<dbReference type="Gene3D" id="3.30.565.10">
    <property type="entry name" value="Histidine kinase-like ATPase, C-terminal domain"/>
    <property type="match status" value="1"/>
</dbReference>
<dbReference type="SMART" id="SM00387">
    <property type="entry name" value="HATPase_c"/>
    <property type="match status" value="1"/>
</dbReference>
<feature type="domain" description="Response regulatory" evidence="8">
    <location>
        <begin position="790"/>
        <end position="913"/>
    </location>
</feature>
<dbReference type="Pfam" id="PF00072">
    <property type="entry name" value="Response_reg"/>
    <property type="match status" value="2"/>
</dbReference>
<dbReference type="SUPFAM" id="SSF55874">
    <property type="entry name" value="ATPase domain of HSP90 chaperone/DNA topoisomerase II/histidine kinase"/>
    <property type="match status" value="1"/>
</dbReference>
<feature type="domain" description="Histidine kinase" evidence="7">
    <location>
        <begin position="551"/>
        <end position="773"/>
    </location>
</feature>
<feature type="modified residue" description="4-aspartylphosphate" evidence="5">
    <location>
        <position position="846"/>
    </location>
</feature>
<protein>
    <recommendedName>
        <fullName evidence="2">histidine kinase</fullName>
        <ecNumber evidence="2">2.7.13.3</ecNumber>
    </recommendedName>
</protein>
<evidence type="ECO:0000313" key="9">
    <source>
        <dbReference type="EMBL" id="TYK64506.1"/>
    </source>
</evidence>
<dbReference type="SUPFAM" id="SSF52172">
    <property type="entry name" value="CheY-like"/>
    <property type="match status" value="2"/>
</dbReference>
<organism evidence="9 10">
    <name type="scientific">Colwellia echini</name>
    <dbReference type="NCBI Taxonomy" id="1982103"/>
    <lineage>
        <taxon>Bacteria</taxon>
        <taxon>Pseudomonadati</taxon>
        <taxon>Pseudomonadota</taxon>
        <taxon>Gammaproteobacteria</taxon>
        <taxon>Alteromonadales</taxon>
        <taxon>Colwelliaceae</taxon>
        <taxon>Colwellia</taxon>
    </lineage>
</organism>
<accession>A0ABY3MTH1</accession>
<evidence type="ECO:0000313" key="10">
    <source>
        <dbReference type="Proteomes" id="UP000815846"/>
    </source>
</evidence>
<evidence type="ECO:0000256" key="1">
    <source>
        <dbReference type="ARBA" id="ARBA00000085"/>
    </source>
</evidence>
<dbReference type="CDD" id="cd16922">
    <property type="entry name" value="HATPase_EvgS-ArcB-TorS-like"/>
    <property type="match status" value="1"/>
</dbReference>
<dbReference type="SMART" id="SM00448">
    <property type="entry name" value="REC"/>
    <property type="match status" value="2"/>
</dbReference>
<dbReference type="EC" id="2.7.13.3" evidence="2"/>
<keyword evidence="6" id="KW-1133">Transmembrane helix</keyword>
<dbReference type="InterPro" id="IPR011006">
    <property type="entry name" value="CheY-like_superfamily"/>
</dbReference>
<dbReference type="Pfam" id="PF02518">
    <property type="entry name" value="HATPase_c"/>
    <property type="match status" value="1"/>
</dbReference>
<reference evidence="9 10" key="1">
    <citation type="submission" date="2019-08" db="EMBL/GenBank/DDBJ databases">
        <title>Microbe sample from Colwellia echini.</title>
        <authorList>
            <person name="Christiansen L."/>
            <person name="Pathiraja D."/>
            <person name="Schultz-Johansen M."/>
            <person name="Choi I.-G."/>
            <person name="Stougaard P."/>
        </authorList>
    </citation>
    <scope>NUCLEOTIDE SEQUENCE [LARGE SCALE GENOMIC DNA]</scope>
    <source>
        <strain evidence="9 10">A3</strain>
    </source>
</reference>
<evidence type="ECO:0000259" key="8">
    <source>
        <dbReference type="PROSITE" id="PS50110"/>
    </source>
</evidence>
<comment type="catalytic activity">
    <reaction evidence="1">
        <text>ATP + protein L-histidine = ADP + protein N-phospho-L-histidine.</text>
        <dbReference type="EC" id="2.7.13.3"/>
    </reaction>
</comment>
<dbReference type="CDD" id="cd17546">
    <property type="entry name" value="REC_hyHK_CKI1_RcsC-like"/>
    <property type="match status" value="2"/>
</dbReference>
<evidence type="ECO:0000256" key="6">
    <source>
        <dbReference type="SAM" id="Phobius"/>
    </source>
</evidence>
<proteinExistence type="predicted"/>
<dbReference type="PANTHER" id="PTHR45339">
    <property type="entry name" value="HYBRID SIGNAL TRANSDUCTION HISTIDINE KINASE J"/>
    <property type="match status" value="1"/>
</dbReference>
<dbReference type="InterPro" id="IPR004358">
    <property type="entry name" value="Sig_transdc_His_kin-like_C"/>
</dbReference>
<dbReference type="SMART" id="SM00388">
    <property type="entry name" value="HisKA"/>
    <property type="match status" value="1"/>
</dbReference>
<keyword evidence="4" id="KW-0902">Two-component regulatory system</keyword>
<dbReference type="InterPro" id="IPR036890">
    <property type="entry name" value="HATPase_C_sf"/>
</dbReference>
<dbReference type="InterPro" id="IPR003661">
    <property type="entry name" value="HisK_dim/P_dom"/>
</dbReference>
<feature type="domain" description="Response regulatory" evidence="8">
    <location>
        <begin position="963"/>
        <end position="1086"/>
    </location>
</feature>
<dbReference type="PRINTS" id="PR00344">
    <property type="entry name" value="BCTRLSENSOR"/>
</dbReference>
<dbReference type="Pfam" id="PF08376">
    <property type="entry name" value="NIT"/>
    <property type="match status" value="1"/>
</dbReference>
<gene>
    <name evidence="9" type="ORF">CWS31_015155</name>
</gene>
<keyword evidence="6" id="KW-0472">Membrane</keyword>
<dbReference type="Proteomes" id="UP000815846">
    <property type="component" value="Unassembled WGS sequence"/>
</dbReference>
<sequence length="1089" mass="122565">MLFFKNLSTSKPYMTFLALIAIVSAIGLIEYMIMGILPWFETLFPHINRAILVSVLLSISISPVIYFIFVNKLAKNNENKSNIRTKLLVSAGLPLIISISLMLSIVNDKQQQIIELELAQKIIKFDILLSDFVNAYNEELVLSTNFTINPATVERVNLVEKRKTLDKIIEDLLQTLNSHNIDVGRFDQNYLAKFNHKLKDVRLQVDTHAIKLPYLIDYFVEVNNEIIRRLYNFSEQIHNSEIETKHSNYLTLLKINALNNINHLILNATVSFEDITGYKVDIRDFKKQVRNQNNQEKIYWNIFKSTLAEEDKAEVLELLNDEVIRKVAERQTALVEQETELLVAKLGVYIGYNGLIHQFKNAVLRDDNQYQVKFLTLYGEVNQVISRLSDLNQYNDQAILHLDAFHTVIQEYKDKLLQINPLRESGKLASQIDELVAIDDTKANEALKYLNSNLWEYDPQYMLELIKQKSHIIYAIEKLLSDKTQAVLTNVLTNKKQETYLTAVIALILSLFVITLLIVTSRNISISYQERIIALKKAEEAAQMKSEFLANMSHEIRTPMNGVLGMLGLLKDSELNKEQAHRVSVANSSANSLLTLINDILDFSKVEAGKLELEYIDFNLRDLLGDFTESIALSAQDKNIEIIIDSTKVKQSLIKSDPGRIRQILTNILSNAIKFTDEGEILIQASLEPSTKEKHFIFNCKIQDTGIGIPADKIPLLFGAFSQVDASTTRKYGGTGLGLSITKKLCNLLNGDITVTSELGKGSCFEITLLVEKSESSTIVVPAMDSSKLNILIVDDNQTNREVLRGQLECWGITVTEAQSGEEALTLCNEHFSSSNSPRFDIALLDMQMPEMTGETLAKKIRENSNYNTMKLVMMTSMAERGDAKHFADIGFSAYFSKPTTTVDLFNALAVITENGEALKQASPLITKHFTTSLRSDNPATQKNLNKADTKPSMLYDWPDKTRVLLVEDNRVNQMVAQSVLKNMGLTSDIAADGIEAINSLKDAIAIKPYTVVIMDCQMPEMDGYEATKRIRSGEAGVENTSIPIIAMTANAMQGDKEKCLKAGMNDYLSKPIEPVSVLAKLTQWLNTE</sequence>
<feature type="transmembrane region" description="Helical" evidence="6">
    <location>
        <begin position="86"/>
        <end position="106"/>
    </location>
</feature>
<keyword evidence="6" id="KW-0812">Transmembrane</keyword>
<dbReference type="Gene3D" id="1.10.287.130">
    <property type="match status" value="1"/>
</dbReference>
<dbReference type="RefSeq" id="WP_101343051.1">
    <property type="nucleotide sequence ID" value="NZ_PJAI02000023.1"/>
</dbReference>
<dbReference type="Pfam" id="PF00512">
    <property type="entry name" value="HisKA"/>
    <property type="match status" value="1"/>
</dbReference>
<comment type="caution">
    <text evidence="9">The sequence shown here is derived from an EMBL/GenBank/DDBJ whole genome shotgun (WGS) entry which is preliminary data.</text>
</comment>
<keyword evidence="3 5" id="KW-0597">Phosphoprotein</keyword>
<evidence type="ECO:0000259" key="7">
    <source>
        <dbReference type="PROSITE" id="PS50109"/>
    </source>
</evidence>
<keyword evidence="10" id="KW-1185">Reference proteome</keyword>
<dbReference type="InterPro" id="IPR013587">
    <property type="entry name" value="Nitrate/nitrite_sensing"/>
</dbReference>
<dbReference type="Gene3D" id="3.40.50.2300">
    <property type="match status" value="2"/>
</dbReference>
<dbReference type="PANTHER" id="PTHR45339:SF1">
    <property type="entry name" value="HYBRID SIGNAL TRANSDUCTION HISTIDINE KINASE J"/>
    <property type="match status" value="1"/>
</dbReference>
<feature type="transmembrane region" description="Helical" evidence="6">
    <location>
        <begin position="12"/>
        <end position="39"/>
    </location>
</feature>
<dbReference type="PROSITE" id="PS50110">
    <property type="entry name" value="RESPONSE_REGULATORY"/>
    <property type="match status" value="2"/>
</dbReference>
<evidence type="ECO:0000256" key="4">
    <source>
        <dbReference type="ARBA" id="ARBA00023012"/>
    </source>
</evidence>
<name>A0ABY3MTH1_9GAMM</name>
<feature type="modified residue" description="4-aspartylphosphate" evidence="5">
    <location>
        <position position="1016"/>
    </location>
</feature>
<dbReference type="PROSITE" id="PS50109">
    <property type="entry name" value="HIS_KIN"/>
    <property type="match status" value="1"/>
</dbReference>
<dbReference type="EMBL" id="PJAI02000023">
    <property type="protein sequence ID" value="TYK64506.1"/>
    <property type="molecule type" value="Genomic_DNA"/>
</dbReference>
<dbReference type="SUPFAM" id="SSF47384">
    <property type="entry name" value="Homodimeric domain of signal transducing histidine kinase"/>
    <property type="match status" value="1"/>
</dbReference>
<dbReference type="CDD" id="cd00082">
    <property type="entry name" value="HisKA"/>
    <property type="match status" value="1"/>
</dbReference>
<evidence type="ECO:0000256" key="3">
    <source>
        <dbReference type="ARBA" id="ARBA00022553"/>
    </source>
</evidence>
<dbReference type="InterPro" id="IPR003594">
    <property type="entry name" value="HATPase_dom"/>
</dbReference>
<evidence type="ECO:0000256" key="5">
    <source>
        <dbReference type="PROSITE-ProRule" id="PRU00169"/>
    </source>
</evidence>